<organism evidence="9 10">
    <name type="scientific">Chloropicon roscoffensis</name>
    <dbReference type="NCBI Taxonomy" id="1461544"/>
    <lineage>
        <taxon>Eukaryota</taxon>
        <taxon>Viridiplantae</taxon>
        <taxon>Chlorophyta</taxon>
        <taxon>Chloropicophyceae</taxon>
        <taxon>Chloropicales</taxon>
        <taxon>Chloropicaceae</taxon>
        <taxon>Chloropicon</taxon>
    </lineage>
</organism>
<comment type="catalytic activity">
    <reaction evidence="4 7">
        <text>(6S)-5-formyl-5,6,7,8-tetrahydrofolate + ATP = (6R)-5,10-methenyltetrahydrofolate + ADP + phosphate</text>
        <dbReference type="Rhea" id="RHEA:10488"/>
        <dbReference type="ChEBI" id="CHEBI:30616"/>
        <dbReference type="ChEBI" id="CHEBI:43474"/>
        <dbReference type="ChEBI" id="CHEBI:57455"/>
        <dbReference type="ChEBI" id="CHEBI:57457"/>
        <dbReference type="ChEBI" id="CHEBI:456216"/>
        <dbReference type="EC" id="6.3.3.2"/>
    </reaction>
</comment>
<keyword evidence="3 6" id="KW-0067">ATP-binding</keyword>
<dbReference type="NCBIfam" id="TIGR02727">
    <property type="entry name" value="MTHFS_bact"/>
    <property type="match status" value="1"/>
</dbReference>
<dbReference type="InterPro" id="IPR037171">
    <property type="entry name" value="NagB/RpiA_transferase-like"/>
</dbReference>
<accession>A0AAX4P5V4</accession>
<feature type="binding site" evidence="6">
    <location>
        <position position="71"/>
    </location>
    <ligand>
        <name>substrate</name>
    </ligand>
</feature>
<keyword evidence="2 6" id="KW-0547">Nucleotide-binding</keyword>
<dbReference type="InterPro" id="IPR002698">
    <property type="entry name" value="FTHF_cligase"/>
</dbReference>
<dbReference type="EC" id="6.3.3.2" evidence="5 7"/>
<keyword evidence="7" id="KW-0479">Metal-binding</keyword>
<comment type="similarity">
    <text evidence="1 7">Belongs to the 5-formyltetrahydrofolate cyclo-ligase family.</text>
</comment>
<dbReference type="SUPFAM" id="SSF100950">
    <property type="entry name" value="NagB/RpiA/CoA transferase-like"/>
    <property type="match status" value="1"/>
</dbReference>
<feature type="compositionally biased region" description="Low complexity" evidence="8">
    <location>
        <begin position="13"/>
        <end position="23"/>
    </location>
</feature>
<evidence type="ECO:0000256" key="5">
    <source>
        <dbReference type="ARBA" id="ARBA00038966"/>
    </source>
</evidence>
<proteinExistence type="inferred from homology"/>
<evidence type="ECO:0000256" key="8">
    <source>
        <dbReference type="SAM" id="MobiDB-lite"/>
    </source>
</evidence>
<dbReference type="Pfam" id="PF01812">
    <property type="entry name" value="5-FTHF_cyc-lig"/>
    <property type="match status" value="1"/>
</dbReference>
<feature type="binding site" evidence="6">
    <location>
        <position position="78"/>
    </location>
    <ligand>
        <name>substrate</name>
    </ligand>
</feature>
<evidence type="ECO:0000256" key="6">
    <source>
        <dbReference type="PIRSR" id="PIRSR006806-1"/>
    </source>
</evidence>
<dbReference type="Proteomes" id="UP001472866">
    <property type="component" value="Chromosome 04"/>
</dbReference>
<feature type="region of interest" description="Disordered" evidence="8">
    <location>
        <begin position="1"/>
        <end position="27"/>
    </location>
</feature>
<dbReference type="GO" id="GO:0035999">
    <property type="term" value="P:tetrahydrofolate interconversion"/>
    <property type="evidence" value="ECO:0007669"/>
    <property type="project" value="TreeGrafter"/>
</dbReference>
<dbReference type="PIRSF" id="PIRSF006806">
    <property type="entry name" value="FTHF_cligase"/>
    <property type="match status" value="1"/>
</dbReference>
<feature type="binding site" evidence="6">
    <location>
        <begin position="162"/>
        <end position="170"/>
    </location>
    <ligand>
        <name>ATP</name>
        <dbReference type="ChEBI" id="CHEBI:30616"/>
    </ligand>
</feature>
<dbReference type="GO" id="GO:0046872">
    <property type="term" value="F:metal ion binding"/>
    <property type="evidence" value="ECO:0007669"/>
    <property type="project" value="UniProtKB-KW"/>
</dbReference>
<dbReference type="InterPro" id="IPR024185">
    <property type="entry name" value="FTHF_cligase-like_sf"/>
</dbReference>
<evidence type="ECO:0000313" key="9">
    <source>
        <dbReference type="EMBL" id="WZN61401.1"/>
    </source>
</evidence>
<evidence type="ECO:0000256" key="1">
    <source>
        <dbReference type="ARBA" id="ARBA00010638"/>
    </source>
</evidence>
<evidence type="ECO:0000256" key="3">
    <source>
        <dbReference type="ARBA" id="ARBA00022840"/>
    </source>
</evidence>
<feature type="compositionally biased region" description="Gly residues" evidence="8">
    <location>
        <begin position="1"/>
        <end position="12"/>
    </location>
</feature>
<evidence type="ECO:0000256" key="7">
    <source>
        <dbReference type="RuleBase" id="RU361279"/>
    </source>
</evidence>
<dbReference type="GO" id="GO:0030272">
    <property type="term" value="F:5-formyltetrahydrofolate cyclo-ligase activity"/>
    <property type="evidence" value="ECO:0007669"/>
    <property type="project" value="UniProtKB-EC"/>
</dbReference>
<gene>
    <name evidence="9" type="ORF">HKI87_04g29360</name>
</gene>
<keyword evidence="7" id="KW-0460">Magnesium</keyword>
<dbReference type="GO" id="GO:0009396">
    <property type="term" value="P:folic acid-containing compound biosynthetic process"/>
    <property type="evidence" value="ECO:0007669"/>
    <property type="project" value="TreeGrafter"/>
</dbReference>
<dbReference type="AlphaFoldDB" id="A0AAX4P5V4"/>
<keyword evidence="10" id="KW-1185">Reference proteome</keyword>
<evidence type="ECO:0000256" key="4">
    <source>
        <dbReference type="ARBA" id="ARBA00036539"/>
    </source>
</evidence>
<sequence>MRAQGAGAGMASGSGSEPSSVAARKAALRAEMKKRLKSLSQEESRSESASIAGTLLGWSAFKSASSVGLYVSCPKLKEVQTDDLLEACLRENKAVFVPKVDGEGVMRMLKIERPSDLAPEPPYGIPEPGELDTAGNPRAEATEEGLDVLIVPGVAFDDRGRRLGRGAGYYDRYLASYQARRRRPLVAAVCFSCQVVEEVPCEAHDMRMDAVLTPGEVLFGEGAAE</sequence>
<comment type="cofactor">
    <cofactor evidence="7">
        <name>Mg(2+)</name>
        <dbReference type="ChEBI" id="CHEBI:18420"/>
    </cofactor>
</comment>
<dbReference type="GO" id="GO:0005524">
    <property type="term" value="F:ATP binding"/>
    <property type="evidence" value="ECO:0007669"/>
    <property type="project" value="UniProtKB-KW"/>
</dbReference>
<dbReference type="GO" id="GO:0005739">
    <property type="term" value="C:mitochondrion"/>
    <property type="evidence" value="ECO:0007669"/>
    <property type="project" value="TreeGrafter"/>
</dbReference>
<evidence type="ECO:0000313" key="10">
    <source>
        <dbReference type="Proteomes" id="UP001472866"/>
    </source>
</evidence>
<reference evidence="9 10" key="1">
    <citation type="submission" date="2024-03" db="EMBL/GenBank/DDBJ databases">
        <title>Complete genome sequence of the green alga Chloropicon roscoffensis RCC1871.</title>
        <authorList>
            <person name="Lemieux C."/>
            <person name="Pombert J.-F."/>
            <person name="Otis C."/>
            <person name="Turmel M."/>
        </authorList>
    </citation>
    <scope>NUCLEOTIDE SEQUENCE [LARGE SCALE GENOMIC DNA]</scope>
    <source>
        <strain evidence="9 10">RCC1871</strain>
    </source>
</reference>
<dbReference type="PANTHER" id="PTHR23407">
    <property type="entry name" value="ATPASE INHIBITOR/5-FORMYLTETRAHYDROFOLATE CYCLO-LIGASE"/>
    <property type="match status" value="1"/>
</dbReference>
<name>A0AAX4P5V4_9CHLO</name>
<feature type="binding site" evidence="6">
    <location>
        <begin position="25"/>
        <end position="29"/>
    </location>
    <ligand>
        <name>ATP</name>
        <dbReference type="ChEBI" id="CHEBI:30616"/>
    </ligand>
</feature>
<evidence type="ECO:0000256" key="2">
    <source>
        <dbReference type="ARBA" id="ARBA00022741"/>
    </source>
</evidence>
<dbReference type="PANTHER" id="PTHR23407:SF1">
    <property type="entry name" value="5-FORMYLTETRAHYDROFOLATE CYCLO-LIGASE"/>
    <property type="match status" value="1"/>
</dbReference>
<dbReference type="Gene3D" id="3.40.50.10420">
    <property type="entry name" value="NagB/RpiA/CoA transferase-like"/>
    <property type="match status" value="1"/>
</dbReference>
<dbReference type="EMBL" id="CP151504">
    <property type="protein sequence ID" value="WZN61401.1"/>
    <property type="molecule type" value="Genomic_DNA"/>
</dbReference>
<protein>
    <recommendedName>
        <fullName evidence="5 7">5-formyltetrahydrofolate cyclo-ligase</fullName>
        <ecNumber evidence="5 7">6.3.3.2</ecNumber>
    </recommendedName>
</protein>